<evidence type="ECO:0000313" key="3">
    <source>
        <dbReference type="RefSeq" id="XP_028031111.1"/>
    </source>
</evidence>
<dbReference type="PANTHER" id="PTHR13060:SF0">
    <property type="entry name" value="PROTEIN ECDYSONELESS HOMOLOG"/>
    <property type="match status" value="1"/>
</dbReference>
<reference evidence="3" key="1">
    <citation type="submission" date="2025-08" db="UniProtKB">
        <authorList>
            <consortium name="RefSeq"/>
        </authorList>
    </citation>
    <scope>IDENTIFICATION</scope>
    <source>
        <tissue evidence="3">Silk gland</tissue>
    </source>
</reference>
<gene>
    <name evidence="3" type="primary">LOC114243717</name>
</gene>
<accession>A0A6J2JN40</accession>
<dbReference type="GeneID" id="114243717"/>
<dbReference type="Proteomes" id="UP000504629">
    <property type="component" value="Unplaced"/>
</dbReference>
<evidence type="ECO:0000256" key="1">
    <source>
        <dbReference type="SAM" id="MobiDB-lite"/>
    </source>
</evidence>
<protein>
    <submittedName>
        <fullName evidence="3">Protein ecdysoneless</fullName>
    </submittedName>
</protein>
<dbReference type="GO" id="GO:0005634">
    <property type="term" value="C:nucleus"/>
    <property type="evidence" value="ECO:0007669"/>
    <property type="project" value="TreeGrafter"/>
</dbReference>
<organism evidence="2 3">
    <name type="scientific">Bombyx mandarina</name>
    <name type="common">Wild silk moth</name>
    <name type="synonym">Wild silkworm</name>
    <dbReference type="NCBI Taxonomy" id="7092"/>
    <lineage>
        <taxon>Eukaryota</taxon>
        <taxon>Metazoa</taxon>
        <taxon>Ecdysozoa</taxon>
        <taxon>Arthropoda</taxon>
        <taxon>Hexapoda</taxon>
        <taxon>Insecta</taxon>
        <taxon>Pterygota</taxon>
        <taxon>Neoptera</taxon>
        <taxon>Endopterygota</taxon>
        <taxon>Lepidoptera</taxon>
        <taxon>Glossata</taxon>
        <taxon>Ditrysia</taxon>
        <taxon>Bombycoidea</taxon>
        <taxon>Bombycidae</taxon>
        <taxon>Bombycinae</taxon>
        <taxon>Bombyx</taxon>
    </lineage>
</organism>
<sequence length="562" mass="64842">MSFNKNAVFSEPLHEDTVYCTFYSLSLLERSQWVSLCDQINETILTLSKDYIWHRDVFKVFLPLYENKNLHNYPMHLISVTCFGDNIEDEWFIVYLVKNITKLYTNIVVQIKDSDGEFLLIEAANYLPSWANSNTTENRVFIYNNNLHIIPPYVASIDEKLEISEALKYLEINKDTKSTHEIENAISLRIEKFSKHLSDYFHTSVVRLPIEVATLLKLEPQYIANFINAYCNHEESKSCPVINYENLVDVPVKFTKFLYAILMQSKPIKHFSKRKSTNDKSTLLGLKISYGYQIITNSSNEVFLTNAYNKFIATLRNNGYFKGNLEGSRDYQQLLEKAKDYFLNTECSVSSNASYNIAKTLSSENFTQEMENIKNYSTNLDFSDDNDDWMTIHPDELNNTLNSRYGQKSKFTVKSEITPESITKDLNNFLNNTSNFEGIESEYTDNNTIEFEADEFQSSIEKFLGLLSMNQNDVQEESDLLDDEDCISENGDITEELEEEMKSKLGNDDIDSLHNQKNILQNFLQSIKEEKAASGPSSNLLQSIGLRKTQLLDSDDDDDNKT</sequence>
<dbReference type="Pfam" id="PF07093">
    <property type="entry name" value="SGT1"/>
    <property type="match status" value="1"/>
</dbReference>
<dbReference type="CTD" id="11319"/>
<proteinExistence type="predicted"/>
<dbReference type="RefSeq" id="XP_028031111.1">
    <property type="nucleotide sequence ID" value="XM_028175310.1"/>
</dbReference>
<dbReference type="InterPro" id="IPR010770">
    <property type="entry name" value="Ecd"/>
</dbReference>
<evidence type="ECO:0000313" key="2">
    <source>
        <dbReference type="Proteomes" id="UP000504629"/>
    </source>
</evidence>
<dbReference type="KEGG" id="bman:114243717"/>
<feature type="compositionally biased region" description="Acidic residues" evidence="1">
    <location>
        <begin position="553"/>
        <end position="562"/>
    </location>
</feature>
<dbReference type="PANTHER" id="PTHR13060">
    <property type="entry name" value="SGT1 PROTEIN HSGT1 SUPPRESSOR OF GCR2"/>
    <property type="match status" value="1"/>
</dbReference>
<name>A0A6J2JN40_BOMMA</name>
<keyword evidence="2" id="KW-1185">Reference proteome</keyword>
<dbReference type="OrthoDB" id="27237at2759"/>
<dbReference type="AlphaFoldDB" id="A0A6J2JN40"/>
<feature type="region of interest" description="Disordered" evidence="1">
    <location>
        <begin position="530"/>
        <end position="562"/>
    </location>
</feature>